<sequence>MGKSRIYLLAALLLLGPTGTSFGALNVVVSLKPIHSLVAALMQGVAEPKLLLTDAQSPHSMTLRPSQMRMLTDADLIVWIGPALEPSLSQVLQSDRYRAALVSLIDVQDLHLLPIREHEAWQSHGHAHHQEHTQPDSASEAPIYDSHIWLSPENAVRMVRYLTRILTGLDQSHREQYMENSRALLARLQTLDDLIRVKLEPIKNIPYVVFHDAYQYFEAHYGLNTVGSVNIDPDRLSGPRHIHRLQETIRRTKARCLFSEPQFEPKMVHTLVEKLGLGSAELDPLGQQLAAGPDSYFILMKGLSDNLTGCLSREMNQ</sequence>
<dbReference type="InterPro" id="IPR050492">
    <property type="entry name" value="Bact_metal-bind_prot9"/>
</dbReference>
<dbReference type="GO" id="GO:0046872">
    <property type="term" value="F:metal ion binding"/>
    <property type="evidence" value="ECO:0007669"/>
    <property type="project" value="InterPro"/>
</dbReference>
<evidence type="ECO:0000256" key="3">
    <source>
        <dbReference type="ARBA" id="ARBA00022448"/>
    </source>
</evidence>
<dbReference type="EMBL" id="JAHHGM010000003">
    <property type="protein sequence ID" value="MBT2988127.1"/>
    <property type="molecule type" value="Genomic_DNA"/>
</dbReference>
<keyword evidence="5" id="KW-0862">Zinc</keyword>
<comment type="similarity">
    <text evidence="1">Belongs to the bacterial solute-binding protein 9 family.</text>
</comment>
<evidence type="ECO:0000256" key="2">
    <source>
        <dbReference type="ARBA" id="ARBA00015915"/>
    </source>
</evidence>
<comment type="caution">
    <text evidence="6">The sequence shown here is derived from an EMBL/GenBank/DDBJ whole genome shotgun (WGS) entry which is preliminary data.</text>
</comment>
<name>A0A944QSK5_9GAMM</name>
<dbReference type="GO" id="GO:0006829">
    <property type="term" value="P:zinc ion transport"/>
    <property type="evidence" value="ECO:0007669"/>
    <property type="project" value="UniProtKB-KW"/>
</dbReference>
<gene>
    <name evidence="6" type="ORF">KME65_04115</name>
</gene>
<dbReference type="Pfam" id="PF01297">
    <property type="entry name" value="ZnuA"/>
    <property type="match status" value="1"/>
</dbReference>
<dbReference type="SUPFAM" id="SSF53807">
    <property type="entry name" value="Helical backbone' metal receptor"/>
    <property type="match status" value="1"/>
</dbReference>
<keyword evidence="4" id="KW-0732">Signal</keyword>
<evidence type="ECO:0000256" key="1">
    <source>
        <dbReference type="ARBA" id="ARBA00011028"/>
    </source>
</evidence>
<keyword evidence="5" id="KW-0406">Ion transport</keyword>
<dbReference type="PANTHER" id="PTHR42953:SF3">
    <property type="entry name" value="HIGH-AFFINITY ZINC UPTAKE SYSTEM PROTEIN ZNUA"/>
    <property type="match status" value="1"/>
</dbReference>
<reference evidence="6 7" key="1">
    <citation type="submission" date="2021-05" db="EMBL/GenBank/DDBJ databases">
        <title>Genetic and Functional Diversity in Clade A Lucinid endosymbionts from the Bahamas.</title>
        <authorList>
            <person name="Giani N.M."/>
            <person name="Engel A.S."/>
            <person name="Campbell B.J."/>
        </authorList>
    </citation>
    <scope>NUCLEOTIDE SEQUENCE [LARGE SCALE GENOMIC DNA]</scope>
    <source>
        <strain evidence="6">LUC16012Gg_MoonRockCtena</strain>
    </source>
</reference>
<dbReference type="Proteomes" id="UP000770889">
    <property type="component" value="Unassembled WGS sequence"/>
</dbReference>
<keyword evidence="3" id="KW-0813">Transport</keyword>
<protein>
    <recommendedName>
        <fullName evidence="2">High-affinity zinc uptake system protein ZnuA</fullName>
    </recommendedName>
</protein>
<dbReference type="AlphaFoldDB" id="A0A944QSK5"/>
<keyword evidence="5" id="KW-0864">Zinc transport</keyword>
<evidence type="ECO:0000313" key="7">
    <source>
        <dbReference type="Proteomes" id="UP000770889"/>
    </source>
</evidence>
<dbReference type="InterPro" id="IPR006127">
    <property type="entry name" value="ZnuA-like"/>
</dbReference>
<organism evidence="6 7">
    <name type="scientific">Candidatus Thiodiazotropha taylori</name>
    <dbReference type="NCBI Taxonomy" id="2792791"/>
    <lineage>
        <taxon>Bacteria</taxon>
        <taxon>Pseudomonadati</taxon>
        <taxon>Pseudomonadota</taxon>
        <taxon>Gammaproteobacteria</taxon>
        <taxon>Chromatiales</taxon>
        <taxon>Sedimenticolaceae</taxon>
        <taxon>Candidatus Thiodiazotropha</taxon>
    </lineage>
</organism>
<dbReference type="Gene3D" id="3.40.50.1980">
    <property type="entry name" value="Nitrogenase molybdenum iron protein domain"/>
    <property type="match status" value="2"/>
</dbReference>
<accession>A0A944QSK5</accession>
<evidence type="ECO:0000256" key="5">
    <source>
        <dbReference type="ARBA" id="ARBA00022906"/>
    </source>
</evidence>
<evidence type="ECO:0000313" key="6">
    <source>
        <dbReference type="EMBL" id="MBT2988127.1"/>
    </source>
</evidence>
<dbReference type="PANTHER" id="PTHR42953">
    <property type="entry name" value="HIGH-AFFINITY ZINC UPTAKE SYSTEM PROTEIN ZNUA-RELATED"/>
    <property type="match status" value="1"/>
</dbReference>
<proteinExistence type="inferred from homology"/>
<evidence type="ECO:0000256" key="4">
    <source>
        <dbReference type="ARBA" id="ARBA00022729"/>
    </source>
</evidence>